<dbReference type="SUPFAM" id="SSF46626">
    <property type="entry name" value="Cytochrome c"/>
    <property type="match status" value="1"/>
</dbReference>
<evidence type="ECO:0000313" key="6">
    <source>
        <dbReference type="EMBL" id="AUI68642.1"/>
    </source>
</evidence>
<dbReference type="RefSeq" id="WP_062154621.1">
    <property type="nucleotide sequence ID" value="NZ_CP012373.2"/>
</dbReference>
<evidence type="ECO:0000256" key="3">
    <source>
        <dbReference type="ARBA" id="ARBA00023004"/>
    </source>
</evidence>
<dbReference type="Gene3D" id="1.10.760.10">
    <property type="entry name" value="Cytochrome c-like domain"/>
    <property type="match status" value="1"/>
</dbReference>
<evidence type="ECO:0000256" key="2">
    <source>
        <dbReference type="ARBA" id="ARBA00022723"/>
    </source>
</evidence>
<name>A0A2N9YDT0_9GAMM</name>
<dbReference type="PROSITE" id="PS51007">
    <property type="entry name" value="CYTC"/>
    <property type="match status" value="1"/>
</dbReference>
<dbReference type="AlphaFoldDB" id="A0A2N9YDT0"/>
<evidence type="ECO:0000259" key="5">
    <source>
        <dbReference type="PROSITE" id="PS51007"/>
    </source>
</evidence>
<reference evidence="7" key="1">
    <citation type="submission" date="2016-12" db="EMBL/GenBank/DDBJ databases">
        <title>Complete Genome Sequence of Beggiatoa leptomitiformis D-401.</title>
        <authorList>
            <person name="Fomenkov A."/>
            <person name="Vincze T."/>
            <person name="Grabovich M."/>
            <person name="Anton B.P."/>
            <person name="Dubinina G."/>
            <person name="Orlova M."/>
            <person name="Belousova E."/>
            <person name="Roberts R.J."/>
        </authorList>
    </citation>
    <scope>NUCLEOTIDE SEQUENCE [LARGE SCALE GENOMIC DNA]</scope>
    <source>
        <strain evidence="7">D-401</strain>
    </source>
</reference>
<keyword evidence="3 4" id="KW-0408">Iron</keyword>
<keyword evidence="7" id="KW-1185">Reference proteome</keyword>
<dbReference type="InterPro" id="IPR036909">
    <property type="entry name" value="Cyt_c-like_dom_sf"/>
</dbReference>
<dbReference type="STRING" id="288004.AL038_16310"/>
<dbReference type="KEGG" id="blep:AL038_16310"/>
<keyword evidence="1 4" id="KW-0349">Heme</keyword>
<evidence type="ECO:0000313" key="7">
    <source>
        <dbReference type="Proteomes" id="UP000234271"/>
    </source>
</evidence>
<feature type="domain" description="Cytochrome c" evidence="5">
    <location>
        <begin position="154"/>
        <end position="221"/>
    </location>
</feature>
<sequence length="221" mass="23502">MSVSFRKLLIALSISTVLYANIAYSNGLTVANASLAQNDTLVLSAVFDTPVQGDLYLATLLPNTTSLLFITESVGITTEAIPYRTNTLFSGNYSLLSIPVLGLTAGNYPLYELTVKTGTSPYDVNNWLEGIDGLHVTTVVVLSTSSSTTTTTTDDIAAGKTLYVDNCQSCHGTRYSDASSASKTRRAINANDGGMKYLSFLTDAELTSIANYMTSVISGSR</sequence>
<dbReference type="GO" id="GO:0046872">
    <property type="term" value="F:metal ion binding"/>
    <property type="evidence" value="ECO:0007669"/>
    <property type="project" value="UniProtKB-KW"/>
</dbReference>
<evidence type="ECO:0000256" key="1">
    <source>
        <dbReference type="ARBA" id="ARBA00022617"/>
    </source>
</evidence>
<evidence type="ECO:0000256" key="4">
    <source>
        <dbReference type="PROSITE-ProRule" id="PRU00433"/>
    </source>
</evidence>
<organism evidence="6 7">
    <name type="scientific">Beggiatoa leptomitoformis</name>
    <dbReference type="NCBI Taxonomy" id="288004"/>
    <lineage>
        <taxon>Bacteria</taxon>
        <taxon>Pseudomonadati</taxon>
        <taxon>Pseudomonadota</taxon>
        <taxon>Gammaproteobacteria</taxon>
        <taxon>Thiotrichales</taxon>
        <taxon>Thiotrichaceae</taxon>
        <taxon>Beggiatoa</taxon>
    </lineage>
</organism>
<proteinExistence type="predicted"/>
<accession>A0A2N9YDT0</accession>
<dbReference type="GO" id="GO:0020037">
    <property type="term" value="F:heme binding"/>
    <property type="evidence" value="ECO:0007669"/>
    <property type="project" value="InterPro"/>
</dbReference>
<protein>
    <recommendedName>
        <fullName evidence="5">Cytochrome c domain-containing protein</fullName>
    </recommendedName>
</protein>
<dbReference type="Proteomes" id="UP000234271">
    <property type="component" value="Chromosome"/>
</dbReference>
<gene>
    <name evidence="6" type="ORF">BLE401_07935</name>
</gene>
<keyword evidence="2 4" id="KW-0479">Metal-binding</keyword>
<dbReference type="OrthoDB" id="9779283at2"/>
<dbReference type="InterPro" id="IPR009056">
    <property type="entry name" value="Cyt_c-like_dom"/>
</dbReference>
<dbReference type="EMBL" id="CP018889">
    <property type="protein sequence ID" value="AUI68642.1"/>
    <property type="molecule type" value="Genomic_DNA"/>
</dbReference>
<dbReference type="GO" id="GO:0009055">
    <property type="term" value="F:electron transfer activity"/>
    <property type="evidence" value="ECO:0007669"/>
    <property type="project" value="InterPro"/>
</dbReference>